<evidence type="ECO:0000256" key="1">
    <source>
        <dbReference type="ARBA" id="ARBA00022491"/>
    </source>
</evidence>
<accession>A0A392NK85</accession>
<feature type="non-terminal residue" evidence="4">
    <location>
        <position position="221"/>
    </location>
</feature>
<name>A0A392NK85_9FABA</name>
<evidence type="ECO:0000313" key="5">
    <source>
        <dbReference type="Proteomes" id="UP000265520"/>
    </source>
</evidence>
<feature type="domain" description="Histone deacetylase" evidence="3">
    <location>
        <begin position="2"/>
        <end position="124"/>
    </location>
</feature>
<keyword evidence="5" id="KW-1185">Reference proteome</keyword>
<sequence length="221" mass="23733">SFYPFGDDGSFHEIGKGDGIGYNINVPWEVTENATIGDADYLAAWEHILLPVAKEFSPEIILVSAGFDAAAGDPLGGCGVTPTGFSVMLKKLIDLAKGRIVILLEGGYNLRATAESMRACVEVLLEEDKAHLTWSVIKAVRQKLSPYWSALAEEIEVKMSADEGALAEEIEVKMSADEGAGVDNSLLKLGRALLKDVILMASKTAATHSDVTEIKLLLKQI</sequence>
<dbReference type="EMBL" id="LXQA010038722">
    <property type="protein sequence ID" value="MCH98864.1"/>
    <property type="molecule type" value="Genomic_DNA"/>
</dbReference>
<dbReference type="InterPro" id="IPR023801">
    <property type="entry name" value="His_deacetylse_dom"/>
</dbReference>
<keyword evidence="1" id="KW-0678">Repressor</keyword>
<dbReference type="Pfam" id="PF00850">
    <property type="entry name" value="Hist_deacetyl"/>
    <property type="match status" value="1"/>
</dbReference>
<feature type="non-terminal residue" evidence="4">
    <location>
        <position position="1"/>
    </location>
</feature>
<dbReference type="Gene3D" id="3.40.800.20">
    <property type="entry name" value="Histone deacetylase domain"/>
    <property type="match status" value="1"/>
</dbReference>
<reference evidence="4 5" key="1">
    <citation type="journal article" date="2018" name="Front. Plant Sci.">
        <title>Red Clover (Trifolium pratense) and Zigzag Clover (T. medium) - A Picture of Genomic Similarities and Differences.</title>
        <authorList>
            <person name="Dluhosova J."/>
            <person name="Istvanek J."/>
            <person name="Nedelnik J."/>
            <person name="Repkova J."/>
        </authorList>
    </citation>
    <scope>NUCLEOTIDE SEQUENCE [LARGE SCALE GENOMIC DNA]</scope>
    <source>
        <strain evidence="5">cv. 10/8</strain>
        <tissue evidence="4">Leaf</tissue>
    </source>
</reference>
<organism evidence="4 5">
    <name type="scientific">Trifolium medium</name>
    <dbReference type="NCBI Taxonomy" id="97028"/>
    <lineage>
        <taxon>Eukaryota</taxon>
        <taxon>Viridiplantae</taxon>
        <taxon>Streptophyta</taxon>
        <taxon>Embryophyta</taxon>
        <taxon>Tracheophyta</taxon>
        <taxon>Spermatophyta</taxon>
        <taxon>Magnoliopsida</taxon>
        <taxon>eudicotyledons</taxon>
        <taxon>Gunneridae</taxon>
        <taxon>Pentapetalae</taxon>
        <taxon>rosids</taxon>
        <taxon>fabids</taxon>
        <taxon>Fabales</taxon>
        <taxon>Fabaceae</taxon>
        <taxon>Papilionoideae</taxon>
        <taxon>50 kb inversion clade</taxon>
        <taxon>NPAAA clade</taxon>
        <taxon>Hologalegina</taxon>
        <taxon>IRL clade</taxon>
        <taxon>Trifolieae</taxon>
        <taxon>Trifolium</taxon>
    </lineage>
</organism>
<dbReference type="GO" id="GO:0000118">
    <property type="term" value="C:histone deacetylase complex"/>
    <property type="evidence" value="ECO:0007669"/>
    <property type="project" value="TreeGrafter"/>
</dbReference>
<evidence type="ECO:0000259" key="3">
    <source>
        <dbReference type="Pfam" id="PF00850"/>
    </source>
</evidence>
<evidence type="ECO:0000256" key="2">
    <source>
        <dbReference type="ARBA" id="ARBA00022853"/>
    </source>
</evidence>
<dbReference type="PANTHER" id="PTHR10625">
    <property type="entry name" value="HISTONE DEACETYLASE HDAC1-RELATED"/>
    <property type="match status" value="1"/>
</dbReference>
<dbReference type="SUPFAM" id="SSF52768">
    <property type="entry name" value="Arginase/deacetylase"/>
    <property type="match status" value="1"/>
</dbReference>
<dbReference type="InterPro" id="IPR023696">
    <property type="entry name" value="Ureohydrolase_dom_sf"/>
</dbReference>
<dbReference type="InterPro" id="IPR037138">
    <property type="entry name" value="His_deacetylse_dom_sf"/>
</dbReference>
<dbReference type="GO" id="GO:0004407">
    <property type="term" value="F:histone deacetylase activity"/>
    <property type="evidence" value="ECO:0007669"/>
    <property type="project" value="TreeGrafter"/>
</dbReference>
<keyword evidence="2" id="KW-0156">Chromatin regulator</keyword>
<dbReference type="AlphaFoldDB" id="A0A392NK85"/>
<dbReference type="PANTHER" id="PTHR10625:SF25">
    <property type="entry name" value="HISTONE DEACETYLASE 18-RELATED"/>
    <property type="match status" value="1"/>
</dbReference>
<evidence type="ECO:0000313" key="4">
    <source>
        <dbReference type="EMBL" id="MCH98864.1"/>
    </source>
</evidence>
<dbReference type="Proteomes" id="UP000265520">
    <property type="component" value="Unassembled WGS sequence"/>
</dbReference>
<proteinExistence type="predicted"/>
<protein>
    <submittedName>
        <fullName evidence="4">Putative histone deacetylase hda1</fullName>
    </submittedName>
</protein>
<dbReference type="GO" id="GO:0040029">
    <property type="term" value="P:epigenetic regulation of gene expression"/>
    <property type="evidence" value="ECO:0007669"/>
    <property type="project" value="TreeGrafter"/>
</dbReference>
<dbReference type="GO" id="GO:0005737">
    <property type="term" value="C:cytoplasm"/>
    <property type="evidence" value="ECO:0007669"/>
    <property type="project" value="TreeGrafter"/>
</dbReference>
<comment type="caution">
    <text evidence="4">The sequence shown here is derived from an EMBL/GenBank/DDBJ whole genome shotgun (WGS) entry which is preliminary data.</text>
</comment>